<feature type="transmembrane region" description="Helical" evidence="1">
    <location>
        <begin position="6"/>
        <end position="23"/>
    </location>
</feature>
<dbReference type="NCBIfam" id="TIGR02862">
    <property type="entry name" value="spore_BofA"/>
    <property type="match status" value="1"/>
</dbReference>
<proteinExistence type="predicted"/>
<dbReference type="EMBL" id="CP106878">
    <property type="protein sequence ID" value="WAA09508.1"/>
    <property type="molecule type" value="Genomic_DNA"/>
</dbReference>
<feature type="transmembrane region" description="Helical" evidence="1">
    <location>
        <begin position="35"/>
        <end position="57"/>
    </location>
</feature>
<keyword evidence="1" id="KW-0812">Transmembrane</keyword>
<dbReference type="InterPro" id="IPR010001">
    <property type="entry name" value="BofA"/>
</dbReference>
<name>A0A9E8LTT1_9BACI</name>
<dbReference type="Pfam" id="PF07441">
    <property type="entry name" value="BofA"/>
    <property type="match status" value="1"/>
</dbReference>
<sequence>MPQPIWVIAIVSGLIILLLLFGIPLKLLRFIGQGVVKLVIGALFLFVLNTIGNGVGLHVPINLITASVAGFLGIPGVFALTVIQLWII</sequence>
<evidence type="ECO:0000313" key="2">
    <source>
        <dbReference type="EMBL" id="WAA09508.1"/>
    </source>
</evidence>
<dbReference type="RefSeq" id="WP_275417289.1">
    <property type="nucleotide sequence ID" value="NZ_CP106878.1"/>
</dbReference>
<dbReference type="AlphaFoldDB" id="A0A9E8LTT1"/>
<keyword evidence="3" id="KW-1185">Reference proteome</keyword>
<dbReference type="KEGG" id="faf:OE104_13405"/>
<feature type="transmembrane region" description="Helical" evidence="1">
    <location>
        <begin position="63"/>
        <end position="87"/>
    </location>
</feature>
<organism evidence="2 3">
    <name type="scientific">Fervidibacillus albus</name>
    <dbReference type="NCBI Taxonomy" id="2980026"/>
    <lineage>
        <taxon>Bacteria</taxon>
        <taxon>Bacillati</taxon>
        <taxon>Bacillota</taxon>
        <taxon>Bacilli</taxon>
        <taxon>Bacillales</taxon>
        <taxon>Bacillaceae</taxon>
        <taxon>Fervidibacillus</taxon>
    </lineage>
</organism>
<evidence type="ECO:0000313" key="3">
    <source>
        <dbReference type="Proteomes" id="UP001164718"/>
    </source>
</evidence>
<reference evidence="2" key="1">
    <citation type="submission" date="2022-09" db="EMBL/GenBank/DDBJ databases">
        <title>Complete Genomes of Fervidibacillus albus and Fervidibacillus halotolerans isolated from tidal flat sediments.</title>
        <authorList>
            <person name="Kwon K.K."/>
            <person name="Yang S.-H."/>
            <person name="Park M.J."/>
            <person name="Oh H.-M."/>
        </authorList>
    </citation>
    <scope>NUCLEOTIDE SEQUENCE</scope>
    <source>
        <strain evidence="2">MEBiC13591</strain>
    </source>
</reference>
<evidence type="ECO:0000256" key="1">
    <source>
        <dbReference type="SAM" id="Phobius"/>
    </source>
</evidence>
<accession>A0A9E8LTT1</accession>
<keyword evidence="1" id="KW-1133">Transmembrane helix</keyword>
<protein>
    <submittedName>
        <fullName evidence="2">Pro-sigmaK processing inhibitor BofA family protein</fullName>
    </submittedName>
</protein>
<keyword evidence="1" id="KW-0472">Membrane</keyword>
<dbReference type="Proteomes" id="UP001164718">
    <property type="component" value="Chromosome"/>
</dbReference>
<gene>
    <name evidence="2" type="ORF">OE104_13405</name>
</gene>